<evidence type="ECO:0000313" key="3">
    <source>
        <dbReference type="Proteomes" id="UP000069902"/>
    </source>
</evidence>
<evidence type="ECO:0000313" key="2">
    <source>
        <dbReference type="EMBL" id="CUI16832.1"/>
    </source>
</evidence>
<reference evidence="3" key="1">
    <citation type="submission" date="2015-09" db="EMBL/GenBank/DDBJ databases">
        <authorList>
            <person name="Bertelli C."/>
        </authorList>
    </citation>
    <scope>NUCLEOTIDE SEQUENCE [LARGE SCALE GENOMIC DNA]</scope>
    <source>
        <strain evidence="3">KNic</strain>
    </source>
</reference>
<dbReference type="KEGG" id="pnl:PNK_1215"/>
<keyword evidence="3" id="KW-1185">Reference proteome</keyword>
<dbReference type="EMBL" id="LN879502">
    <property type="protein sequence ID" value="CUI16832.1"/>
    <property type="molecule type" value="Genomic_DNA"/>
</dbReference>
<dbReference type="PATRIC" id="fig|389348.3.peg.1346"/>
<organism evidence="2 3">
    <name type="scientific">Candidatus Protochlamydia naegleriophila</name>
    <dbReference type="NCBI Taxonomy" id="389348"/>
    <lineage>
        <taxon>Bacteria</taxon>
        <taxon>Pseudomonadati</taxon>
        <taxon>Chlamydiota</taxon>
        <taxon>Chlamydiia</taxon>
        <taxon>Parachlamydiales</taxon>
        <taxon>Parachlamydiaceae</taxon>
        <taxon>Candidatus Protochlamydia</taxon>
    </lineage>
</organism>
<protein>
    <submittedName>
        <fullName evidence="2">Conserved putative membrane protein</fullName>
    </submittedName>
</protein>
<gene>
    <name evidence="2" type="ORF">PNK_1215</name>
</gene>
<sequence>MRSFFSSRLFIFFAFLCFLIAIFMAALPSVVSTEWGRKQVVAWINRSIPGQIEIRSLNLHWGKGQVLEGILLKDPEGQSVLGIEKFTTDATLLQLLRKSTRLGYTHLQELNAAIVADDRGISNLQRALGLDKEGDHPRLPPSTILLSDVNGTIALFADGNPLAARLTGTTRQDHLAGNFEVDITLPGLYANNWEELTHDAQKYLSIDGSKDANMHAKIVNFPVDLLDRLLALKRPDLNTLFHSLFGDRLNLVINKVPSQEGLAFNLNASSPLMQGDVKGKISKGIFTLQEPAAFNFGLKPDAITPFTHYHFELSEATTLKFLFQDIHLPLAFLDSEAQIDSCQFGFKAQAELLPAMLEIPPVGEVKILSLKTLLESPLCHSTISVQVIGQGQQEQEKFNIHFESLFSKPTHARNLKDQLRQNMELSLKASHLPLKLISALENYPSIIKQAGSFADLQLSLKQKGMDDLALTVSMHTPQIVLNQAQFKIGNGLTLMAPLNLSWIFAPDCLQTLFSSDQFALDEPCPVLLTVRRLQLPLDVQSKGRIQIESTVKLVQFSHLTSLGSVQLKDILLKIDGESLSEFQTQLTSQLSFLKSDGFYSPLLNRPVQFNLASTIKIDADERVDFPSISLQMQNSSFKTELEGRLTNQRIFVLSRPFQMQYQMTPEALQELNLSYNLDLPTLQIPSTVNFITEPTQFDLKTQNLASLIAKGRFTVDRVEAQKNNALLTFEQLILNWSVNASQNSALFDLKTLAYADSNRQKPSQINAKLHLNHWLSTEYQVNFEHAKAEIATDFKQLPTAFVSLVFNQKDLSPLIGPSIDLDLKTLIDRDQQAPAYWDMYIDSGFFHAKTRLKIDRAITLYESTNPSGEMRWTLTPEGYRYLYSLLASESKTQLTLAEPVSLVGSLTNLYIPLPFSLAAAEKGQIAFQFNTTPIQWKELPMLSPVKVEGKVESSNLAEEFLFSLRSSSKDSSVSIDGKLAQFFDANGKLRNWQQASLMTNVQARKLPAQWVQTLLFLNEKDLNRIQALLGDTIEADFNIQLQQLSGPVQGHISGVNGYAKINGMFKQGILTLQDPLEWQIRVTPLLGRSMLEGSMPILSTAIDSEKPLTLYIDPAGFSCQLLPFEFSKLSIEKGIIDLGKIRFRNEGELRSILSFIRPIAEDQFTIWFTPLYFQLNKGQLSLKRLDLLVANQYTLASWGDIDLNTQKMNLVLGLSAQSLRYAFNIQGLDQNYFLQIPIKGRKGHIEIDKKRAAGRISALVAQLHGDPKAKLLGNVLEAAMSNQFDPTPPAPTTQPFPWIHEFKDSTSEQESAAELSVPQGEKDNSSENIKSVKEKKKKLKDLNANDLIKGLEEGASGLLEKLIK</sequence>
<dbReference type="InParanoid" id="A0A0U5ERN0"/>
<proteinExistence type="predicted"/>
<feature type="region of interest" description="Disordered" evidence="1">
    <location>
        <begin position="1307"/>
        <end position="1336"/>
    </location>
</feature>
<name>A0A0U5ERN0_9BACT</name>
<dbReference type="Proteomes" id="UP000069902">
    <property type="component" value="Chromosome cPNK"/>
</dbReference>
<accession>A0A0U5ERN0</accession>
<evidence type="ECO:0000256" key="1">
    <source>
        <dbReference type="SAM" id="MobiDB-lite"/>
    </source>
</evidence>